<sequence length="136" mass="16190">MKIIKLNLGSAREKKEGFIGLDIMDRGQEHICDFEKDPLPFKDETVDFILSKHVFEHLRDVKNILNECWRVLKRNQRMEVRVPYGLWNGASKPVHYQCITACWFDFLRSSDLYECYGYRPWDILELKEFEDAKGDV</sequence>
<accession>X1BHV3</accession>
<dbReference type="EMBL" id="BART01028965">
    <property type="protein sequence ID" value="GAG95474.1"/>
    <property type="molecule type" value="Genomic_DNA"/>
</dbReference>
<dbReference type="AlphaFoldDB" id="X1BHV3"/>
<protein>
    <recommendedName>
        <fullName evidence="1">Methyltransferase type 11 domain-containing protein</fullName>
    </recommendedName>
</protein>
<dbReference type="InterPro" id="IPR013216">
    <property type="entry name" value="Methyltransf_11"/>
</dbReference>
<proteinExistence type="predicted"/>
<comment type="caution">
    <text evidence="2">The sequence shown here is derived from an EMBL/GenBank/DDBJ whole genome shotgun (WGS) entry which is preliminary data.</text>
</comment>
<dbReference type="Gene3D" id="3.40.50.150">
    <property type="entry name" value="Vaccinia Virus protein VP39"/>
    <property type="match status" value="1"/>
</dbReference>
<reference evidence="2" key="1">
    <citation type="journal article" date="2014" name="Front. Microbiol.">
        <title>High frequency of phylogenetically diverse reductive dehalogenase-homologous genes in deep subseafloor sedimentary metagenomes.</title>
        <authorList>
            <person name="Kawai M."/>
            <person name="Futagami T."/>
            <person name="Toyoda A."/>
            <person name="Takaki Y."/>
            <person name="Nishi S."/>
            <person name="Hori S."/>
            <person name="Arai W."/>
            <person name="Tsubouchi T."/>
            <person name="Morono Y."/>
            <person name="Uchiyama I."/>
            <person name="Ito T."/>
            <person name="Fujiyama A."/>
            <person name="Inagaki F."/>
            <person name="Takami H."/>
        </authorList>
    </citation>
    <scope>NUCLEOTIDE SEQUENCE</scope>
    <source>
        <strain evidence="2">Expedition CK06-06</strain>
    </source>
</reference>
<dbReference type="SUPFAM" id="SSF53335">
    <property type="entry name" value="S-adenosyl-L-methionine-dependent methyltransferases"/>
    <property type="match status" value="1"/>
</dbReference>
<name>X1BHV3_9ZZZZ</name>
<dbReference type="Pfam" id="PF08241">
    <property type="entry name" value="Methyltransf_11"/>
    <property type="match status" value="1"/>
</dbReference>
<feature type="domain" description="Methyltransferase type 11" evidence="1">
    <location>
        <begin position="31"/>
        <end position="75"/>
    </location>
</feature>
<feature type="non-terminal residue" evidence="2">
    <location>
        <position position="136"/>
    </location>
</feature>
<gene>
    <name evidence="2" type="ORF">S01H4_50945</name>
</gene>
<evidence type="ECO:0000259" key="1">
    <source>
        <dbReference type="Pfam" id="PF08241"/>
    </source>
</evidence>
<dbReference type="CDD" id="cd02440">
    <property type="entry name" value="AdoMet_MTases"/>
    <property type="match status" value="1"/>
</dbReference>
<evidence type="ECO:0000313" key="2">
    <source>
        <dbReference type="EMBL" id="GAG95474.1"/>
    </source>
</evidence>
<dbReference type="InterPro" id="IPR029063">
    <property type="entry name" value="SAM-dependent_MTases_sf"/>
</dbReference>
<dbReference type="GO" id="GO:0008757">
    <property type="term" value="F:S-adenosylmethionine-dependent methyltransferase activity"/>
    <property type="evidence" value="ECO:0007669"/>
    <property type="project" value="InterPro"/>
</dbReference>
<organism evidence="2">
    <name type="scientific">marine sediment metagenome</name>
    <dbReference type="NCBI Taxonomy" id="412755"/>
    <lineage>
        <taxon>unclassified sequences</taxon>
        <taxon>metagenomes</taxon>
        <taxon>ecological metagenomes</taxon>
    </lineage>
</organism>